<evidence type="ECO:0000256" key="2">
    <source>
        <dbReference type="ARBA" id="ARBA00023015"/>
    </source>
</evidence>
<dbReference type="Pfam" id="PF02607">
    <property type="entry name" value="B12-binding_2"/>
    <property type="match status" value="1"/>
</dbReference>
<proteinExistence type="predicted"/>
<evidence type="ECO:0000313" key="7">
    <source>
        <dbReference type="Proteomes" id="UP000600588"/>
    </source>
</evidence>
<evidence type="ECO:0000256" key="4">
    <source>
        <dbReference type="ARBA" id="ARBA00023163"/>
    </source>
</evidence>
<gene>
    <name evidence="6" type="ORF">ICJ83_07795</name>
</gene>
<comment type="caution">
    <text evidence="6">The sequence shown here is derived from an EMBL/GenBank/DDBJ whole genome shotgun (WGS) entry which is preliminary data.</text>
</comment>
<sequence>MNKIQVNFSIKDLENLSGIKAHTIRIWEKRYNLLEPNRTDTNIRTYNTSSLQKLLNITYLYNNGYKISKIARLKASEIPETVKAIAEESSKNNYAISTLKLAMINFDQDLFEKTYQELNKTLSFKDIFYAVFLPLLSEIGMLWQTNTITPVHEHFISVQIKQKLLLGIEKLGYNNDSQDSRTFVLFLPDNEIHDIGLLFVNYLLKSKGYQTIFLGPSVPMTNLQELYEFFDNIVFISYFTIFPEEDQIENYLNEFNNLLLNNDKSHLYLFGNKIVNIKNANLPEKVKVFNSIENFIKEM</sequence>
<dbReference type="InterPro" id="IPR003759">
    <property type="entry name" value="Cbl-bd_cap"/>
</dbReference>
<dbReference type="CDD" id="cd01104">
    <property type="entry name" value="HTH_MlrA-CarA"/>
    <property type="match status" value="1"/>
</dbReference>
<evidence type="ECO:0000256" key="3">
    <source>
        <dbReference type="ARBA" id="ARBA00023125"/>
    </source>
</evidence>
<dbReference type="SUPFAM" id="SSF46955">
    <property type="entry name" value="Putative DNA-binding domain"/>
    <property type="match status" value="1"/>
</dbReference>
<name>A0A8J6Q2U0_9FLAO</name>
<organism evidence="6 7">
    <name type="scientific">Aestuariibaculum sediminum</name>
    <dbReference type="NCBI Taxonomy" id="2770637"/>
    <lineage>
        <taxon>Bacteria</taxon>
        <taxon>Pseudomonadati</taxon>
        <taxon>Bacteroidota</taxon>
        <taxon>Flavobacteriia</taxon>
        <taxon>Flavobacteriales</taxon>
        <taxon>Flavobacteriaceae</taxon>
    </lineage>
</organism>
<accession>A0A8J6Q2U0</accession>
<reference evidence="6 7" key="1">
    <citation type="submission" date="2020-09" db="EMBL/GenBank/DDBJ databases">
        <title>TT11 complete genome.</title>
        <authorList>
            <person name="Wu Z."/>
        </authorList>
    </citation>
    <scope>NUCLEOTIDE SEQUENCE [LARGE SCALE GENOMIC DNA]</scope>
    <source>
        <strain evidence="6 7">TT11</strain>
    </source>
</reference>
<dbReference type="Proteomes" id="UP000600588">
    <property type="component" value="Unassembled WGS sequence"/>
</dbReference>
<dbReference type="SUPFAM" id="SSF52242">
    <property type="entry name" value="Cobalamin (vitamin B12)-binding domain"/>
    <property type="match status" value="1"/>
</dbReference>
<dbReference type="Gene3D" id="3.40.50.280">
    <property type="entry name" value="Cobalamin-binding domain"/>
    <property type="match status" value="1"/>
</dbReference>
<dbReference type="Pfam" id="PF13411">
    <property type="entry name" value="MerR_1"/>
    <property type="match status" value="1"/>
</dbReference>
<dbReference type="PANTHER" id="PTHR30204:SF69">
    <property type="entry name" value="MERR-FAMILY TRANSCRIPTIONAL REGULATOR"/>
    <property type="match status" value="1"/>
</dbReference>
<dbReference type="GO" id="GO:0003700">
    <property type="term" value="F:DNA-binding transcription factor activity"/>
    <property type="evidence" value="ECO:0007669"/>
    <property type="project" value="InterPro"/>
</dbReference>
<dbReference type="GO" id="GO:0031419">
    <property type="term" value="F:cobalamin binding"/>
    <property type="evidence" value="ECO:0007669"/>
    <property type="project" value="InterPro"/>
</dbReference>
<dbReference type="InterPro" id="IPR047057">
    <property type="entry name" value="MerR_fam"/>
</dbReference>
<dbReference type="InterPro" id="IPR036594">
    <property type="entry name" value="Meth_synthase_dom"/>
</dbReference>
<dbReference type="SMART" id="SM00422">
    <property type="entry name" value="HTH_MERR"/>
    <property type="match status" value="1"/>
</dbReference>
<keyword evidence="7" id="KW-1185">Reference proteome</keyword>
<evidence type="ECO:0000259" key="5">
    <source>
        <dbReference type="PROSITE" id="PS50937"/>
    </source>
</evidence>
<dbReference type="RefSeq" id="WP_188229825.1">
    <property type="nucleotide sequence ID" value="NZ_JACVXB010000003.1"/>
</dbReference>
<keyword evidence="2" id="KW-0805">Transcription regulation</keyword>
<keyword evidence="4" id="KW-0804">Transcription</keyword>
<dbReference type="EMBL" id="JACVXB010000003">
    <property type="protein sequence ID" value="MBD0832030.1"/>
    <property type="molecule type" value="Genomic_DNA"/>
</dbReference>
<feature type="domain" description="HTH merR-type" evidence="5">
    <location>
        <begin position="7"/>
        <end position="76"/>
    </location>
</feature>
<keyword evidence="1" id="KW-0678">Repressor</keyword>
<dbReference type="AlphaFoldDB" id="A0A8J6Q2U0"/>
<keyword evidence="3" id="KW-0238">DNA-binding</keyword>
<dbReference type="InterPro" id="IPR009061">
    <property type="entry name" value="DNA-bd_dom_put_sf"/>
</dbReference>
<protein>
    <submittedName>
        <fullName evidence="6">MerR family transcriptional regulator</fullName>
    </submittedName>
</protein>
<dbReference type="InterPro" id="IPR036724">
    <property type="entry name" value="Cobalamin-bd_sf"/>
</dbReference>
<dbReference type="Gene3D" id="1.10.1660.10">
    <property type="match status" value="1"/>
</dbReference>
<evidence type="ECO:0000313" key="6">
    <source>
        <dbReference type="EMBL" id="MBD0832030.1"/>
    </source>
</evidence>
<dbReference type="InterPro" id="IPR000551">
    <property type="entry name" value="MerR-type_HTH_dom"/>
</dbReference>
<dbReference type="PROSITE" id="PS50937">
    <property type="entry name" value="HTH_MERR_2"/>
    <property type="match status" value="1"/>
</dbReference>
<dbReference type="GO" id="GO:0003677">
    <property type="term" value="F:DNA binding"/>
    <property type="evidence" value="ECO:0007669"/>
    <property type="project" value="UniProtKB-KW"/>
</dbReference>
<evidence type="ECO:0000256" key="1">
    <source>
        <dbReference type="ARBA" id="ARBA00022491"/>
    </source>
</evidence>
<dbReference type="GO" id="GO:0046872">
    <property type="term" value="F:metal ion binding"/>
    <property type="evidence" value="ECO:0007669"/>
    <property type="project" value="InterPro"/>
</dbReference>
<dbReference type="PANTHER" id="PTHR30204">
    <property type="entry name" value="REDOX-CYCLING DRUG-SENSING TRANSCRIPTIONAL ACTIVATOR SOXR"/>
    <property type="match status" value="1"/>
</dbReference>
<dbReference type="Gene3D" id="1.10.1240.10">
    <property type="entry name" value="Methionine synthase domain"/>
    <property type="match status" value="1"/>
</dbReference>